<proteinExistence type="predicted"/>
<dbReference type="NCBIfam" id="NF033679">
    <property type="entry name" value="DNRLRE_dom"/>
    <property type="match status" value="1"/>
</dbReference>
<sequence length="694" mass="71827">MRRGGVRARARGSVVLGTVLALTAGLLGGTVSAAAADGSRPGGVKKPRPVQQDGSAAGRSNRVGADQTRFTDGAGNAPKAGPGELPTESSLLPVPVESTGRNDSSKPPTPVGLAEQPQGNPTSLTSAEAPAGTQPGPRAVAPSDGRTEVIEERGAHTQVFANPDGTRTLQVSDEPVNFRTGDGRWETIDTSLTQTAPPLGAKAAQPSAGGATPPQTWETKASGHRVQIADQANSPTLATLSTGPGQSVGFSVDGAAPTSGTAAGDTMTFTGVRSEADLQLSADASALKETIILHSRQAPDIWTFPLRTEGLTPALDTAGNIELKDQAGQVRATVPAGWMMDSATDPGSGDGATSGGVRYTLDPRPGGGWTLTVALDRAWLDDPARVYPVMVDPTVVVTPDTNSVSIVQGRNYTQTDVFRLGYNCDGGVCNNAAILLNTSEVSSKLARNTINGARLNLWNTHTYDCQAPRTVTVHANTGSWNPSTVRYPGPGYGEVLGSAKFGYGNEADGCGDAWAGIDFNSAGAAALQRWANGQANYGLTVRTALNDANTWKKFATVANRGVKLEVSYTPHAATYQSGGILRPVTSTQEGAAKITVNNTGSSTWTPSGNSLRYHLYTSSWQELGNTVATALPSQVNPGGSVTLEARIAPVTPGDYYICWDMHSNAEGFFSALGVQVLCQSLASANGSDARSGDI</sequence>
<organism evidence="3 4">
    <name type="scientific">Yinghuangia aomiensis</name>
    <dbReference type="NCBI Taxonomy" id="676205"/>
    <lineage>
        <taxon>Bacteria</taxon>
        <taxon>Bacillati</taxon>
        <taxon>Actinomycetota</taxon>
        <taxon>Actinomycetes</taxon>
        <taxon>Kitasatosporales</taxon>
        <taxon>Streptomycetaceae</taxon>
        <taxon>Yinghuangia</taxon>
    </lineage>
</organism>
<feature type="compositionally biased region" description="Polar residues" evidence="1">
    <location>
        <begin position="117"/>
        <end position="126"/>
    </location>
</feature>
<feature type="chain" id="PRO_5047362935" description="Next to BRCA1 central domain-containing protein" evidence="2">
    <location>
        <begin position="36"/>
        <end position="694"/>
    </location>
</feature>
<gene>
    <name evidence="3" type="ORF">GCM10023205_80040</name>
</gene>
<feature type="region of interest" description="Disordered" evidence="1">
    <location>
        <begin position="34"/>
        <end position="145"/>
    </location>
</feature>
<evidence type="ECO:0000313" key="3">
    <source>
        <dbReference type="EMBL" id="GAA4994979.1"/>
    </source>
</evidence>
<dbReference type="Proteomes" id="UP001500466">
    <property type="component" value="Unassembled WGS sequence"/>
</dbReference>
<comment type="caution">
    <text evidence="3">The sequence shown here is derived from an EMBL/GenBank/DDBJ whole genome shotgun (WGS) entry which is preliminary data.</text>
</comment>
<name>A0ABP9ID23_9ACTN</name>
<dbReference type="Gene3D" id="2.60.40.10">
    <property type="entry name" value="Immunoglobulins"/>
    <property type="match status" value="1"/>
</dbReference>
<protein>
    <recommendedName>
        <fullName evidence="5">Next to BRCA1 central domain-containing protein</fullName>
    </recommendedName>
</protein>
<evidence type="ECO:0000256" key="2">
    <source>
        <dbReference type="SAM" id="SignalP"/>
    </source>
</evidence>
<feature type="signal peptide" evidence="2">
    <location>
        <begin position="1"/>
        <end position="35"/>
    </location>
</feature>
<dbReference type="InterPro" id="IPR013783">
    <property type="entry name" value="Ig-like_fold"/>
</dbReference>
<feature type="region of interest" description="Disordered" evidence="1">
    <location>
        <begin position="197"/>
        <end position="218"/>
    </location>
</feature>
<evidence type="ECO:0000313" key="4">
    <source>
        <dbReference type="Proteomes" id="UP001500466"/>
    </source>
</evidence>
<dbReference type="EMBL" id="BAABHS010000054">
    <property type="protein sequence ID" value="GAA4994979.1"/>
    <property type="molecule type" value="Genomic_DNA"/>
</dbReference>
<evidence type="ECO:0000256" key="1">
    <source>
        <dbReference type="SAM" id="MobiDB-lite"/>
    </source>
</evidence>
<reference evidence="4" key="1">
    <citation type="journal article" date="2019" name="Int. J. Syst. Evol. Microbiol.">
        <title>The Global Catalogue of Microorganisms (GCM) 10K type strain sequencing project: providing services to taxonomists for standard genome sequencing and annotation.</title>
        <authorList>
            <consortium name="The Broad Institute Genomics Platform"/>
            <consortium name="The Broad Institute Genome Sequencing Center for Infectious Disease"/>
            <person name="Wu L."/>
            <person name="Ma J."/>
        </authorList>
    </citation>
    <scope>NUCLEOTIDE SEQUENCE [LARGE SCALE GENOMIC DNA]</scope>
    <source>
        <strain evidence="4">JCM 17986</strain>
    </source>
</reference>
<accession>A0ABP9ID23</accession>
<evidence type="ECO:0008006" key="5">
    <source>
        <dbReference type="Google" id="ProtNLM"/>
    </source>
</evidence>
<keyword evidence="2" id="KW-0732">Signal</keyword>
<keyword evidence="4" id="KW-1185">Reference proteome</keyword>